<dbReference type="AlphaFoldDB" id="A0A810NCF1"/>
<evidence type="ECO:0000313" key="1">
    <source>
        <dbReference type="EMBL" id="BCJ69759.1"/>
    </source>
</evidence>
<dbReference type="Proteomes" id="UP000680866">
    <property type="component" value="Chromosome"/>
</dbReference>
<proteinExistence type="predicted"/>
<dbReference type="KEGG" id="pry:Prubr_67800"/>
<name>A0A810NCF1_9ACTN</name>
<organism evidence="1 2">
    <name type="scientific">Polymorphospora rubra</name>
    <dbReference type="NCBI Taxonomy" id="338584"/>
    <lineage>
        <taxon>Bacteria</taxon>
        <taxon>Bacillati</taxon>
        <taxon>Actinomycetota</taxon>
        <taxon>Actinomycetes</taxon>
        <taxon>Micromonosporales</taxon>
        <taxon>Micromonosporaceae</taxon>
        <taxon>Polymorphospora</taxon>
    </lineage>
</organism>
<accession>A0A810NCF1</accession>
<dbReference type="RefSeq" id="WP_212819255.1">
    <property type="nucleotide sequence ID" value="NZ_AP023359.1"/>
</dbReference>
<gene>
    <name evidence="1" type="ORF">Prubr_67800</name>
</gene>
<reference evidence="1" key="1">
    <citation type="submission" date="2020-08" db="EMBL/GenBank/DDBJ databases">
        <title>Whole genome shotgun sequence of Polymorphospora rubra NBRC 101157.</title>
        <authorList>
            <person name="Komaki H."/>
            <person name="Tamura T."/>
        </authorList>
    </citation>
    <scope>NUCLEOTIDE SEQUENCE</scope>
    <source>
        <strain evidence="1">NBRC 101157</strain>
    </source>
</reference>
<keyword evidence="2" id="KW-1185">Reference proteome</keyword>
<evidence type="ECO:0000313" key="2">
    <source>
        <dbReference type="Proteomes" id="UP000680866"/>
    </source>
</evidence>
<protein>
    <submittedName>
        <fullName evidence="1">Uncharacterized protein</fullName>
    </submittedName>
</protein>
<sequence length="64" mass="7097">MADTSNELPEFLGQSDTVLVLEAQDLLLGEYGVENGPFSRGQGRKFGLNPGEPVVHQCFFTRQR</sequence>
<dbReference type="EMBL" id="AP023359">
    <property type="protein sequence ID" value="BCJ69759.1"/>
    <property type="molecule type" value="Genomic_DNA"/>
</dbReference>